<comment type="caution">
    <text evidence="2">The sequence shown here is derived from an EMBL/GenBank/DDBJ whole genome shotgun (WGS) entry which is preliminary data.</text>
</comment>
<evidence type="ECO:0000313" key="3">
    <source>
        <dbReference type="Proteomes" id="UP000480303"/>
    </source>
</evidence>
<dbReference type="AlphaFoldDB" id="A0A6A0BBS9"/>
<dbReference type="Pfam" id="PF02325">
    <property type="entry name" value="CCB3_YggT"/>
    <property type="match status" value="1"/>
</dbReference>
<keyword evidence="1" id="KW-0472">Membrane</keyword>
<organism evidence="2 3">
    <name type="scientific">Pseudolactococcus hodotermopsidis</name>
    <dbReference type="NCBI Taxonomy" id="2709157"/>
    <lineage>
        <taxon>Bacteria</taxon>
        <taxon>Bacillati</taxon>
        <taxon>Bacillota</taxon>
        <taxon>Bacilli</taxon>
        <taxon>Lactobacillales</taxon>
        <taxon>Streptococcaceae</taxon>
        <taxon>Pseudolactococcus</taxon>
    </lineage>
</organism>
<keyword evidence="1" id="KW-0812">Transmembrane</keyword>
<sequence length="82" mass="9621">MIIFIDRLLTLYECVLIIYALMSWVPDLAFSGVGRFIERLVRPYLSIFERLPLRFAGIDFTVIAGLLILEVVQRLLFSLFYF</sequence>
<evidence type="ECO:0008006" key="4">
    <source>
        <dbReference type="Google" id="ProtNLM"/>
    </source>
</evidence>
<evidence type="ECO:0000256" key="1">
    <source>
        <dbReference type="SAM" id="Phobius"/>
    </source>
</evidence>
<reference evidence="2 3" key="1">
    <citation type="submission" date="2020-02" db="EMBL/GenBank/DDBJ databases">
        <title>Draft genome sequence of Lactococcus sp. Hs30E4-3.</title>
        <authorList>
            <person name="Noda S."/>
            <person name="Yuki M."/>
            <person name="Ohkuma M."/>
        </authorList>
    </citation>
    <scope>NUCLEOTIDE SEQUENCE [LARGE SCALE GENOMIC DNA]</scope>
    <source>
        <strain evidence="2 3">Hs30E4-3</strain>
    </source>
</reference>
<accession>A0A6A0BBS9</accession>
<dbReference type="GO" id="GO:0016020">
    <property type="term" value="C:membrane"/>
    <property type="evidence" value="ECO:0007669"/>
    <property type="project" value="InterPro"/>
</dbReference>
<proteinExistence type="predicted"/>
<dbReference type="InterPro" id="IPR003425">
    <property type="entry name" value="CCB3/YggT"/>
</dbReference>
<protein>
    <recommendedName>
        <fullName evidence="4">YggT family protein</fullName>
    </recommendedName>
</protein>
<feature type="transmembrane region" description="Helical" evidence="1">
    <location>
        <begin position="58"/>
        <end position="81"/>
    </location>
</feature>
<name>A0A6A0BBS9_9LACT</name>
<dbReference type="RefSeq" id="WP_172207961.1">
    <property type="nucleotide sequence ID" value="NZ_BLLI01000013.1"/>
</dbReference>
<dbReference type="EMBL" id="BLLI01000013">
    <property type="protein sequence ID" value="GFH42115.1"/>
    <property type="molecule type" value="Genomic_DNA"/>
</dbReference>
<keyword evidence="3" id="KW-1185">Reference proteome</keyword>
<feature type="transmembrane region" description="Helical" evidence="1">
    <location>
        <begin position="16"/>
        <end position="37"/>
    </location>
</feature>
<dbReference type="Proteomes" id="UP000480303">
    <property type="component" value="Unassembled WGS sequence"/>
</dbReference>
<keyword evidence="1" id="KW-1133">Transmembrane helix</keyword>
<gene>
    <name evidence="2" type="primary">ytdD</name>
    <name evidence="2" type="ORF">Hs30E_06660</name>
</gene>
<evidence type="ECO:0000313" key="2">
    <source>
        <dbReference type="EMBL" id="GFH42115.1"/>
    </source>
</evidence>